<dbReference type="SMART" id="SM00421">
    <property type="entry name" value="HTH_LUXR"/>
    <property type="match status" value="1"/>
</dbReference>
<accession>A0ABW3SNK7</accession>
<dbReference type="SUPFAM" id="SSF52172">
    <property type="entry name" value="CheY-like"/>
    <property type="match status" value="1"/>
</dbReference>
<evidence type="ECO:0000259" key="6">
    <source>
        <dbReference type="PROSITE" id="PS50043"/>
    </source>
</evidence>
<dbReference type="PANTHER" id="PTHR43214:SF24">
    <property type="entry name" value="TRANSCRIPTIONAL REGULATORY PROTEIN NARL-RELATED"/>
    <property type="match status" value="1"/>
</dbReference>
<dbReference type="InterPro" id="IPR039420">
    <property type="entry name" value="WalR-like"/>
</dbReference>
<sequence>MSIAHQKVRLGLVEDTKSIVDGLQLYFELSDDVELVFASDQPNDLAGLCRTFSPDVLLMDINLGDFTGIDALKLVQQAFPEIKVLMFTVYNDDEHLFDAITQGASGYLLKGTPAPEIEAAIIEAHKGGSPMTPLMNTRLLQVFRQNNLAQRSAQVLTHRENDIMRALVKGLSYKQIATELNISLGTVRTHIEHVYSKLKVNSKAEAVAKFLKSGGK</sequence>
<feature type="domain" description="HTH luxR-type" evidence="6">
    <location>
        <begin position="149"/>
        <end position="214"/>
    </location>
</feature>
<comment type="caution">
    <text evidence="8">The sequence shown here is derived from an EMBL/GenBank/DDBJ whole genome shotgun (WGS) entry which is preliminary data.</text>
</comment>
<keyword evidence="2" id="KW-0805">Transcription regulation</keyword>
<reference evidence="9" key="1">
    <citation type="journal article" date="2019" name="Int. J. Syst. Evol. Microbiol.">
        <title>The Global Catalogue of Microorganisms (GCM) 10K type strain sequencing project: providing services to taxonomists for standard genome sequencing and annotation.</title>
        <authorList>
            <consortium name="The Broad Institute Genomics Platform"/>
            <consortium name="The Broad Institute Genome Sequencing Center for Infectious Disease"/>
            <person name="Wu L."/>
            <person name="Ma J."/>
        </authorList>
    </citation>
    <scope>NUCLEOTIDE SEQUENCE [LARGE SCALE GENOMIC DNA]</scope>
    <source>
        <strain evidence="9">JCM 31319</strain>
    </source>
</reference>
<dbReference type="Proteomes" id="UP001597094">
    <property type="component" value="Unassembled WGS sequence"/>
</dbReference>
<evidence type="ECO:0000256" key="3">
    <source>
        <dbReference type="ARBA" id="ARBA00023125"/>
    </source>
</evidence>
<dbReference type="InterPro" id="IPR000792">
    <property type="entry name" value="Tscrpt_reg_LuxR_C"/>
</dbReference>
<dbReference type="PROSITE" id="PS50110">
    <property type="entry name" value="RESPONSE_REGULATORY"/>
    <property type="match status" value="1"/>
</dbReference>
<keyword evidence="3" id="KW-0238">DNA-binding</keyword>
<dbReference type="InterPro" id="IPR016032">
    <property type="entry name" value="Sig_transdc_resp-reg_C-effctor"/>
</dbReference>
<dbReference type="CDD" id="cd17535">
    <property type="entry name" value="REC_NarL-like"/>
    <property type="match status" value="1"/>
</dbReference>
<dbReference type="Pfam" id="PF00072">
    <property type="entry name" value="Response_reg"/>
    <property type="match status" value="1"/>
</dbReference>
<evidence type="ECO:0000313" key="9">
    <source>
        <dbReference type="Proteomes" id="UP001597094"/>
    </source>
</evidence>
<evidence type="ECO:0000256" key="1">
    <source>
        <dbReference type="ARBA" id="ARBA00022553"/>
    </source>
</evidence>
<dbReference type="Pfam" id="PF00196">
    <property type="entry name" value="GerE"/>
    <property type="match status" value="1"/>
</dbReference>
<dbReference type="RefSeq" id="WP_377526420.1">
    <property type="nucleotide sequence ID" value="NZ_JBHTLD010000071.1"/>
</dbReference>
<dbReference type="EMBL" id="JBHTLD010000071">
    <property type="protein sequence ID" value="MFD1186469.1"/>
    <property type="molecule type" value="Genomic_DNA"/>
</dbReference>
<keyword evidence="4" id="KW-0804">Transcription</keyword>
<organism evidence="8 9">
    <name type="scientific">Pontibacter rugosus</name>
    <dbReference type="NCBI Taxonomy" id="1745966"/>
    <lineage>
        <taxon>Bacteria</taxon>
        <taxon>Pseudomonadati</taxon>
        <taxon>Bacteroidota</taxon>
        <taxon>Cytophagia</taxon>
        <taxon>Cytophagales</taxon>
        <taxon>Hymenobacteraceae</taxon>
        <taxon>Pontibacter</taxon>
    </lineage>
</organism>
<keyword evidence="1 5" id="KW-0597">Phosphoprotein</keyword>
<dbReference type="PRINTS" id="PR00038">
    <property type="entry name" value="HTHLUXR"/>
</dbReference>
<dbReference type="SUPFAM" id="SSF46894">
    <property type="entry name" value="C-terminal effector domain of the bipartite response regulators"/>
    <property type="match status" value="1"/>
</dbReference>
<evidence type="ECO:0000313" key="8">
    <source>
        <dbReference type="EMBL" id="MFD1186469.1"/>
    </source>
</evidence>
<name>A0ABW3SNK7_9BACT</name>
<gene>
    <name evidence="8" type="ORF">ACFQ2O_09650</name>
</gene>
<dbReference type="InterPro" id="IPR058245">
    <property type="entry name" value="NreC/VraR/RcsB-like_REC"/>
</dbReference>
<dbReference type="PROSITE" id="PS00622">
    <property type="entry name" value="HTH_LUXR_1"/>
    <property type="match status" value="1"/>
</dbReference>
<feature type="modified residue" description="4-aspartylphosphate" evidence="5">
    <location>
        <position position="60"/>
    </location>
</feature>
<evidence type="ECO:0000259" key="7">
    <source>
        <dbReference type="PROSITE" id="PS50110"/>
    </source>
</evidence>
<dbReference type="PROSITE" id="PS50043">
    <property type="entry name" value="HTH_LUXR_2"/>
    <property type="match status" value="1"/>
</dbReference>
<evidence type="ECO:0000256" key="4">
    <source>
        <dbReference type="ARBA" id="ARBA00023163"/>
    </source>
</evidence>
<feature type="domain" description="Response regulatory" evidence="7">
    <location>
        <begin position="9"/>
        <end position="125"/>
    </location>
</feature>
<proteinExistence type="predicted"/>
<dbReference type="InterPro" id="IPR001789">
    <property type="entry name" value="Sig_transdc_resp-reg_receiver"/>
</dbReference>
<dbReference type="InterPro" id="IPR011006">
    <property type="entry name" value="CheY-like_superfamily"/>
</dbReference>
<dbReference type="SMART" id="SM00448">
    <property type="entry name" value="REC"/>
    <property type="match status" value="1"/>
</dbReference>
<dbReference type="CDD" id="cd06170">
    <property type="entry name" value="LuxR_C_like"/>
    <property type="match status" value="1"/>
</dbReference>
<dbReference type="Gene3D" id="3.40.50.2300">
    <property type="match status" value="1"/>
</dbReference>
<dbReference type="PANTHER" id="PTHR43214">
    <property type="entry name" value="TWO-COMPONENT RESPONSE REGULATOR"/>
    <property type="match status" value="1"/>
</dbReference>
<keyword evidence="9" id="KW-1185">Reference proteome</keyword>
<protein>
    <submittedName>
        <fullName evidence="8">LuxR C-terminal-related transcriptional regulator</fullName>
    </submittedName>
</protein>
<evidence type="ECO:0000256" key="2">
    <source>
        <dbReference type="ARBA" id="ARBA00023015"/>
    </source>
</evidence>
<evidence type="ECO:0000256" key="5">
    <source>
        <dbReference type="PROSITE-ProRule" id="PRU00169"/>
    </source>
</evidence>